<comment type="caution">
    <text evidence="3">The sequence shown here is derived from an EMBL/GenBank/DDBJ whole genome shotgun (WGS) entry which is preliminary data.</text>
</comment>
<dbReference type="PATRIC" id="fig|1398.26.peg.2665"/>
<dbReference type="AlphaFoldDB" id="A0A150K187"/>
<dbReference type="EC" id="3.5.2.12" evidence="3"/>
<evidence type="ECO:0000259" key="2">
    <source>
        <dbReference type="Pfam" id="PF01425"/>
    </source>
</evidence>
<name>A0A150K187_HEYCO</name>
<feature type="domain" description="Amidase" evidence="2">
    <location>
        <begin position="11"/>
        <end position="162"/>
    </location>
</feature>
<dbReference type="Proteomes" id="UP000075288">
    <property type="component" value="Unassembled WGS sequence"/>
</dbReference>
<organism evidence="3 4">
    <name type="scientific">Heyndrickxia coagulans</name>
    <name type="common">Weizmannia coagulans</name>
    <dbReference type="NCBI Taxonomy" id="1398"/>
    <lineage>
        <taxon>Bacteria</taxon>
        <taxon>Bacillati</taxon>
        <taxon>Bacillota</taxon>
        <taxon>Bacilli</taxon>
        <taxon>Bacillales</taxon>
        <taxon>Bacillaceae</taxon>
        <taxon>Heyndrickxia</taxon>
    </lineage>
</organism>
<dbReference type="InterPro" id="IPR000120">
    <property type="entry name" value="Amidase"/>
</dbReference>
<gene>
    <name evidence="3" type="ORF">B4098_0663</name>
</gene>
<comment type="similarity">
    <text evidence="1">Belongs to the amidase family.</text>
</comment>
<dbReference type="InterPro" id="IPR036928">
    <property type="entry name" value="AS_sf"/>
</dbReference>
<dbReference type="PANTHER" id="PTHR11895">
    <property type="entry name" value="TRANSAMIDASE"/>
    <property type="match status" value="1"/>
</dbReference>
<dbReference type="GO" id="GO:0019874">
    <property type="term" value="F:6-aminohexanoate-cyclic-dimer hydrolase activity"/>
    <property type="evidence" value="ECO:0007669"/>
    <property type="project" value="UniProtKB-EC"/>
</dbReference>
<dbReference type="EMBL" id="LQYG01000040">
    <property type="protein sequence ID" value="KYC63319.1"/>
    <property type="molecule type" value="Genomic_DNA"/>
</dbReference>
<reference evidence="3 4" key="1">
    <citation type="submission" date="2016-01" db="EMBL/GenBank/DDBJ databases">
        <title>Genome Sequences of Twelve Sporeforming Bacillus Species Isolated from Foods.</title>
        <authorList>
            <person name="Berendsen E.M."/>
            <person name="Wells-Bennik M.H."/>
            <person name="Krawcyk A.O."/>
            <person name="De Jong A."/>
            <person name="Holsappel S."/>
            <person name="Eijlander R.T."/>
            <person name="Kuipers O.P."/>
        </authorList>
    </citation>
    <scope>NUCLEOTIDE SEQUENCE [LARGE SCALE GENOMIC DNA]</scope>
    <source>
        <strain evidence="3 4">B4098</strain>
    </source>
</reference>
<keyword evidence="3" id="KW-0378">Hydrolase</keyword>
<dbReference type="Gene3D" id="3.90.1300.10">
    <property type="entry name" value="Amidase signature (AS) domain"/>
    <property type="match status" value="1"/>
</dbReference>
<dbReference type="SUPFAM" id="SSF75304">
    <property type="entry name" value="Amidase signature (AS) enzymes"/>
    <property type="match status" value="1"/>
</dbReference>
<evidence type="ECO:0000313" key="4">
    <source>
        <dbReference type="Proteomes" id="UP000075288"/>
    </source>
</evidence>
<protein>
    <submittedName>
        <fullName evidence="3">6-aminohexanoate-cyclic-dimer hydrolase</fullName>
        <ecNumber evidence="3">3.5.2.12</ecNumber>
    </submittedName>
</protein>
<dbReference type="PANTHER" id="PTHR11895:SF7">
    <property type="entry name" value="GLUTAMYL-TRNA(GLN) AMIDOTRANSFERASE SUBUNIT A, MITOCHONDRIAL"/>
    <property type="match status" value="1"/>
</dbReference>
<accession>A0A150K187</accession>
<dbReference type="Pfam" id="PF01425">
    <property type="entry name" value="Amidase"/>
    <property type="match status" value="1"/>
</dbReference>
<proteinExistence type="inferred from homology"/>
<sequence length="183" mass="19858">MNCGEMAAELSDLESALGRPLTEKDMEPVSWVLYAAGKNVTAAEYAKSLAEWDKAAAQMAAFHETYDLYLTPSTAFPAPKIGELTQTGKERDRLFGVTGLPKEKQQALVYDMFEPSLTFSPFTQLANLTGQPAISLPVHVTAAGLPLGVQLVAPKGNEHWLLDVAYALEQSELWVGMQGNPCL</sequence>
<evidence type="ECO:0000256" key="1">
    <source>
        <dbReference type="ARBA" id="ARBA00009199"/>
    </source>
</evidence>
<evidence type="ECO:0000313" key="3">
    <source>
        <dbReference type="EMBL" id="KYC63319.1"/>
    </source>
</evidence>
<dbReference type="InterPro" id="IPR023631">
    <property type="entry name" value="Amidase_dom"/>
</dbReference>